<accession>A0A5D2PVU3</accession>
<feature type="chain" id="PRO_5023135931" evidence="1">
    <location>
        <begin position="25"/>
        <end position="79"/>
    </location>
</feature>
<dbReference type="Proteomes" id="UP000322667">
    <property type="component" value="Chromosome A07"/>
</dbReference>
<evidence type="ECO:0000313" key="2">
    <source>
        <dbReference type="EMBL" id="TYI20219.1"/>
    </source>
</evidence>
<keyword evidence="3" id="KW-1185">Reference proteome</keyword>
<protein>
    <submittedName>
        <fullName evidence="2">Uncharacterized protein</fullName>
    </submittedName>
</protein>
<gene>
    <name evidence="2" type="ORF">ES332_A07G221200v1</name>
</gene>
<reference evidence="2 3" key="1">
    <citation type="submission" date="2019-07" db="EMBL/GenBank/DDBJ databases">
        <title>WGS assembly of Gossypium tomentosum.</title>
        <authorList>
            <person name="Chen Z.J."/>
            <person name="Sreedasyam A."/>
            <person name="Ando A."/>
            <person name="Song Q."/>
            <person name="De L."/>
            <person name="Hulse-Kemp A."/>
            <person name="Ding M."/>
            <person name="Ye W."/>
            <person name="Kirkbride R."/>
            <person name="Jenkins J."/>
            <person name="Plott C."/>
            <person name="Lovell J."/>
            <person name="Lin Y.-M."/>
            <person name="Vaughn R."/>
            <person name="Liu B."/>
            <person name="Li W."/>
            <person name="Simpson S."/>
            <person name="Scheffler B."/>
            <person name="Saski C."/>
            <person name="Grover C."/>
            <person name="Hu G."/>
            <person name="Conover J."/>
            <person name="Carlson J."/>
            <person name="Shu S."/>
            <person name="Boston L."/>
            <person name="Williams M."/>
            <person name="Peterson D."/>
            <person name="Mcgee K."/>
            <person name="Jones D."/>
            <person name="Wendel J."/>
            <person name="Stelly D."/>
            <person name="Grimwood J."/>
            <person name="Schmutz J."/>
        </authorList>
    </citation>
    <scope>NUCLEOTIDE SEQUENCE [LARGE SCALE GENOMIC DNA]</scope>
    <source>
        <strain evidence="2">7179.01</strain>
    </source>
</reference>
<feature type="signal peptide" evidence="1">
    <location>
        <begin position="1"/>
        <end position="24"/>
    </location>
</feature>
<evidence type="ECO:0000313" key="3">
    <source>
        <dbReference type="Proteomes" id="UP000322667"/>
    </source>
</evidence>
<keyword evidence="1" id="KW-0732">Signal</keyword>
<dbReference type="AlphaFoldDB" id="A0A5D2PVU3"/>
<evidence type="ECO:0000256" key="1">
    <source>
        <dbReference type="SAM" id="SignalP"/>
    </source>
</evidence>
<proteinExistence type="predicted"/>
<organism evidence="2 3">
    <name type="scientific">Gossypium tomentosum</name>
    <name type="common">Hawaiian cotton</name>
    <name type="synonym">Gossypium sandvicense</name>
    <dbReference type="NCBI Taxonomy" id="34277"/>
    <lineage>
        <taxon>Eukaryota</taxon>
        <taxon>Viridiplantae</taxon>
        <taxon>Streptophyta</taxon>
        <taxon>Embryophyta</taxon>
        <taxon>Tracheophyta</taxon>
        <taxon>Spermatophyta</taxon>
        <taxon>Magnoliopsida</taxon>
        <taxon>eudicotyledons</taxon>
        <taxon>Gunneridae</taxon>
        <taxon>Pentapetalae</taxon>
        <taxon>rosids</taxon>
        <taxon>malvids</taxon>
        <taxon>Malvales</taxon>
        <taxon>Malvaceae</taxon>
        <taxon>Malvoideae</taxon>
        <taxon>Gossypium</taxon>
    </lineage>
</organism>
<dbReference type="EMBL" id="CM017616">
    <property type="protein sequence ID" value="TYI20219.1"/>
    <property type="molecule type" value="Genomic_DNA"/>
</dbReference>
<name>A0A5D2PVU3_GOSTO</name>
<sequence length="79" mass="8920">MGKKMNMNPLFIFLWGTVFTSTVAEPVKGKQELLGFIQHIHHSRSLKCSKDDCLQAGVAAKVSQQWKLNSTKGEVRKIF</sequence>